<evidence type="ECO:0000256" key="1">
    <source>
        <dbReference type="ARBA" id="ARBA00023002"/>
    </source>
</evidence>
<dbReference type="PANTHER" id="PTHR43476">
    <property type="entry name" value="3-(3-HYDROXY-PHENYL)PROPIONATE/3-HYDROXYCINNAMIC ACID HYDROXYLASE"/>
    <property type="match status" value="1"/>
</dbReference>
<dbReference type="PANTHER" id="PTHR43476:SF5">
    <property type="entry name" value="FAD-DEPENDENT MONOOXYGENASE"/>
    <property type="match status" value="1"/>
</dbReference>
<dbReference type="OrthoDB" id="306174at2157"/>
<proteinExistence type="predicted"/>
<evidence type="ECO:0000313" key="4">
    <source>
        <dbReference type="Proteomes" id="UP000509750"/>
    </source>
</evidence>
<dbReference type="EMBL" id="CP058529">
    <property type="protein sequence ID" value="QLG27591.1"/>
    <property type="molecule type" value="Genomic_DNA"/>
</dbReference>
<keyword evidence="3" id="KW-0503">Monooxygenase</keyword>
<dbReference type="KEGG" id="halg:HUG10_08510"/>
<dbReference type="Pfam" id="PF01494">
    <property type="entry name" value="FAD_binding_3"/>
    <property type="match status" value="1"/>
</dbReference>
<accession>A0A7D5GHJ4</accession>
<dbReference type="RefSeq" id="WP_179169166.1">
    <property type="nucleotide sequence ID" value="NZ_CP058529.1"/>
</dbReference>
<organism evidence="3 4">
    <name type="scientific">Halorarum halophilum</name>
    <dbReference type="NCBI Taxonomy" id="2743090"/>
    <lineage>
        <taxon>Archaea</taxon>
        <taxon>Methanobacteriati</taxon>
        <taxon>Methanobacteriota</taxon>
        <taxon>Stenosarchaea group</taxon>
        <taxon>Halobacteria</taxon>
        <taxon>Halobacteriales</taxon>
        <taxon>Haloferacaceae</taxon>
        <taxon>Halorarum</taxon>
    </lineage>
</organism>
<dbReference type="AlphaFoldDB" id="A0A7D5GHJ4"/>
<dbReference type="GO" id="GO:0071949">
    <property type="term" value="F:FAD binding"/>
    <property type="evidence" value="ECO:0007669"/>
    <property type="project" value="InterPro"/>
</dbReference>
<dbReference type="GeneID" id="56028869"/>
<sequence length="420" mass="45039">MSEHEPDADVVVVGAGPGGAVLSYLLARSGVDVTLVERERTFEREFRGFGWSPGVIELFDRMGLLEDLKGLDHEIVTQGAATLYGEQVDLFDVGTLDATHPYVMMMEQPALLELVVSRADGYDGFTFQPATTVEGLVTEGGRVAGVEAHDRSTDEDVTFRGRLVVGADGRYSRVRSAAGIDAGLFDPVLDLVWFKLPVEDVDPADDTQVRIGRDGVLVSFGIGGGEFQVGLPILAGSYPELRAAGIGAFRDRVAAIDPTLRPALEEHIDGYDDCSLLEVAPGLAPEWVRDGLLLLGDAAHVASPIGAQGNPLAVADAVAAHSTIAEALDLPETPLPAASLARYETRRRPAVEETIRLQRRAERGLGLFLRYGRYVPPSLALTGARASNSLLSSSRLLRRGIERMALGAADEPVDTERFVD</sequence>
<dbReference type="InterPro" id="IPR050631">
    <property type="entry name" value="PheA/TfdB_FAD_monoxygenase"/>
</dbReference>
<dbReference type="Proteomes" id="UP000509750">
    <property type="component" value="Chromosome"/>
</dbReference>
<dbReference type="SUPFAM" id="SSF51905">
    <property type="entry name" value="FAD/NAD(P)-binding domain"/>
    <property type="match status" value="1"/>
</dbReference>
<name>A0A7D5GHJ4_9EURY</name>
<dbReference type="GO" id="GO:0004497">
    <property type="term" value="F:monooxygenase activity"/>
    <property type="evidence" value="ECO:0007669"/>
    <property type="project" value="UniProtKB-KW"/>
</dbReference>
<evidence type="ECO:0000313" key="3">
    <source>
        <dbReference type="EMBL" id="QLG27591.1"/>
    </source>
</evidence>
<keyword evidence="1" id="KW-0560">Oxidoreductase</keyword>
<evidence type="ECO:0000259" key="2">
    <source>
        <dbReference type="Pfam" id="PF01494"/>
    </source>
</evidence>
<dbReference type="InterPro" id="IPR036188">
    <property type="entry name" value="FAD/NAD-bd_sf"/>
</dbReference>
<dbReference type="Gene3D" id="3.50.50.60">
    <property type="entry name" value="FAD/NAD(P)-binding domain"/>
    <property type="match status" value="2"/>
</dbReference>
<protein>
    <submittedName>
        <fullName evidence="3">FAD-dependent monooxygenase</fullName>
    </submittedName>
</protein>
<gene>
    <name evidence="3" type="ORF">HUG10_08510</name>
</gene>
<dbReference type="InterPro" id="IPR002938">
    <property type="entry name" value="FAD-bd"/>
</dbReference>
<keyword evidence="4" id="KW-1185">Reference proteome</keyword>
<dbReference type="PRINTS" id="PR00420">
    <property type="entry name" value="RNGMNOXGNASE"/>
</dbReference>
<reference evidence="3 4" key="1">
    <citation type="submission" date="2020-07" db="EMBL/GenBank/DDBJ databases">
        <title>Gai3-2, isolated from salt lake.</title>
        <authorList>
            <person name="Cui H."/>
            <person name="Shi X."/>
        </authorList>
    </citation>
    <scope>NUCLEOTIDE SEQUENCE [LARGE SCALE GENOMIC DNA]</scope>
    <source>
        <strain evidence="3 4">Gai3-2</strain>
    </source>
</reference>
<feature type="domain" description="FAD-binding" evidence="2">
    <location>
        <begin position="7"/>
        <end position="356"/>
    </location>
</feature>